<keyword evidence="2" id="KW-1185">Reference proteome</keyword>
<proteinExistence type="predicted"/>
<dbReference type="EMBL" id="JAUKUA010000001">
    <property type="protein sequence ID" value="KAK0732310.1"/>
    <property type="molecule type" value="Genomic_DNA"/>
</dbReference>
<evidence type="ECO:0000313" key="2">
    <source>
        <dbReference type="Proteomes" id="UP001172102"/>
    </source>
</evidence>
<reference evidence="1" key="1">
    <citation type="submission" date="2023-06" db="EMBL/GenBank/DDBJ databases">
        <title>Genome-scale phylogeny and comparative genomics of the fungal order Sordariales.</title>
        <authorList>
            <consortium name="Lawrence Berkeley National Laboratory"/>
            <person name="Hensen N."/>
            <person name="Bonometti L."/>
            <person name="Westerberg I."/>
            <person name="Brannstrom I.O."/>
            <person name="Guillou S."/>
            <person name="Cros-Aarteil S."/>
            <person name="Calhoun S."/>
            <person name="Haridas S."/>
            <person name="Kuo A."/>
            <person name="Mondo S."/>
            <person name="Pangilinan J."/>
            <person name="Riley R."/>
            <person name="Labutti K."/>
            <person name="Andreopoulos B."/>
            <person name="Lipzen A."/>
            <person name="Chen C."/>
            <person name="Yanf M."/>
            <person name="Daum C."/>
            <person name="Ng V."/>
            <person name="Clum A."/>
            <person name="Steindorff A."/>
            <person name="Ohm R."/>
            <person name="Martin F."/>
            <person name="Silar P."/>
            <person name="Natvig D."/>
            <person name="Lalanne C."/>
            <person name="Gautier V."/>
            <person name="Ament-Velasquez S.L."/>
            <person name="Kruys A."/>
            <person name="Hutchinson M.I."/>
            <person name="Powell A.J."/>
            <person name="Barry K."/>
            <person name="Miller A.N."/>
            <person name="Grigoriev I.V."/>
            <person name="Debuchy R."/>
            <person name="Gladieux P."/>
            <person name="Thoren M.H."/>
            <person name="Johannesson H."/>
        </authorList>
    </citation>
    <scope>NUCLEOTIDE SEQUENCE</scope>
    <source>
        <strain evidence="1">SMH4607-1</strain>
    </source>
</reference>
<dbReference type="AlphaFoldDB" id="A0AA40BDM8"/>
<organism evidence="1 2">
    <name type="scientific">Lasiosphaeris hirsuta</name>
    <dbReference type="NCBI Taxonomy" id="260670"/>
    <lineage>
        <taxon>Eukaryota</taxon>
        <taxon>Fungi</taxon>
        <taxon>Dikarya</taxon>
        <taxon>Ascomycota</taxon>
        <taxon>Pezizomycotina</taxon>
        <taxon>Sordariomycetes</taxon>
        <taxon>Sordariomycetidae</taxon>
        <taxon>Sordariales</taxon>
        <taxon>Lasiosphaeriaceae</taxon>
        <taxon>Lasiosphaeris</taxon>
    </lineage>
</organism>
<gene>
    <name evidence="1" type="ORF">B0H67DRAFT_567096</name>
</gene>
<name>A0AA40BDM8_9PEZI</name>
<sequence length="107" mass="12087">MEIYIRSSPGRGYGTFFLDNLVDHPIPAHQHGASQSGVCIPPRRRGRACQPGRGGQLAGRSWCPRRARGSNTTTMNHRLQLRGVTQDRTVREVMNTLASIFCYQYVW</sequence>
<evidence type="ECO:0000313" key="1">
    <source>
        <dbReference type="EMBL" id="KAK0732310.1"/>
    </source>
</evidence>
<protein>
    <submittedName>
        <fullName evidence="1">Uncharacterized protein</fullName>
    </submittedName>
</protein>
<dbReference type="Proteomes" id="UP001172102">
    <property type="component" value="Unassembled WGS sequence"/>
</dbReference>
<comment type="caution">
    <text evidence="1">The sequence shown here is derived from an EMBL/GenBank/DDBJ whole genome shotgun (WGS) entry which is preliminary data.</text>
</comment>
<accession>A0AA40BDM8</accession>